<dbReference type="Gene3D" id="3.20.20.140">
    <property type="entry name" value="Metal-dependent hydrolases"/>
    <property type="match status" value="1"/>
</dbReference>
<dbReference type="KEGG" id="cdrk:B9W14_01360"/>
<dbReference type="PANTHER" id="PTHR42752">
    <property type="entry name" value="IMIDAZOLONEPROPIONASE"/>
    <property type="match status" value="1"/>
</dbReference>
<keyword evidence="6 7" id="KW-0408">Iron</keyword>
<proteinExistence type="inferred from homology"/>
<dbReference type="Gene3D" id="2.30.40.10">
    <property type="entry name" value="Urease, subunit C, domain 1"/>
    <property type="match status" value="1"/>
</dbReference>
<evidence type="ECO:0000259" key="8">
    <source>
        <dbReference type="Pfam" id="PF01979"/>
    </source>
</evidence>
<dbReference type="GO" id="GO:0005737">
    <property type="term" value="C:cytoplasm"/>
    <property type="evidence" value="ECO:0007669"/>
    <property type="project" value="UniProtKB-SubCell"/>
</dbReference>
<evidence type="ECO:0000256" key="7">
    <source>
        <dbReference type="HAMAP-Rule" id="MF_00372"/>
    </source>
</evidence>
<accession>A0A2U8DKH4</accession>
<dbReference type="GO" id="GO:0008270">
    <property type="term" value="F:zinc ion binding"/>
    <property type="evidence" value="ECO:0007669"/>
    <property type="project" value="UniProtKB-UniRule"/>
</dbReference>
<dbReference type="InterPro" id="IPR006680">
    <property type="entry name" value="Amidohydro-rel"/>
</dbReference>
<dbReference type="GO" id="GO:0050480">
    <property type="term" value="F:imidazolonepropionase activity"/>
    <property type="evidence" value="ECO:0007669"/>
    <property type="project" value="UniProtKB-UniRule"/>
</dbReference>
<feature type="binding site" evidence="7">
    <location>
        <position position="246"/>
    </location>
    <ligand>
        <name>Zn(2+)</name>
        <dbReference type="ChEBI" id="CHEBI:29105"/>
    </ligand>
</feature>
<evidence type="ECO:0000256" key="2">
    <source>
        <dbReference type="ARBA" id="ARBA00022723"/>
    </source>
</evidence>
<dbReference type="InterPro" id="IPR032466">
    <property type="entry name" value="Metal_Hydrolase"/>
</dbReference>
<feature type="binding site" evidence="7">
    <location>
        <position position="321"/>
    </location>
    <ligand>
        <name>Fe(3+)</name>
        <dbReference type="ChEBI" id="CHEBI:29034"/>
    </ligand>
</feature>
<organism evidence="9 10">
    <name type="scientific">Clostridium drakei</name>
    <dbReference type="NCBI Taxonomy" id="332101"/>
    <lineage>
        <taxon>Bacteria</taxon>
        <taxon>Bacillati</taxon>
        <taxon>Bacillota</taxon>
        <taxon>Clostridia</taxon>
        <taxon>Eubacteriales</taxon>
        <taxon>Clostridiaceae</taxon>
        <taxon>Clostridium</taxon>
    </lineage>
</organism>
<feature type="domain" description="Amidohydrolase-related" evidence="8">
    <location>
        <begin position="67"/>
        <end position="409"/>
    </location>
</feature>
<protein>
    <recommendedName>
        <fullName evidence="1 7">Imidazolonepropionase</fullName>
        <ecNumber evidence="1 7">3.5.2.7</ecNumber>
    </recommendedName>
    <alternativeName>
        <fullName evidence="7">Imidazolone-5-propionate hydrolase</fullName>
    </alternativeName>
</protein>
<evidence type="ECO:0000256" key="6">
    <source>
        <dbReference type="ARBA" id="ARBA00023004"/>
    </source>
</evidence>
<sequence>MIIKNISFLVTCAGDYPKKKDKLKDAGVIENGYIVIHDKTIVEVGSGEGYKKYLKDDEIVIDAYGKTVTPGLVDSHTHVVYAGSREFELPLKLQNVQYIDILNAGGGILSTVSNTRKASIEELEQDTRKRLDLMLAHGTTTVESKSGYALDFENEIKMLQVNANLNKRHPMDIVSTYLGAHAVPNEFKQNREGYIDLIIEKVIPYVKEHKLADFVDCFCEEGVFTIEESRKILKAAQKLGLKAKIHVDEIESIGGAELSGEIRAVSAEHLVAASDEGIKAMAENNVAAVLLPTTSFYLMLNKFARARKMIEEGVTVALATDCNPGTSPTESLQSTMTFACFGLKMLPEEIINAMTINAACAVGREKEIGSIEKGKKADIAIFDAKNLNYLMYHFGVNAVDKVIKNGVIVVEDGKTVY</sequence>
<feature type="binding site" evidence="7">
    <location>
        <position position="249"/>
    </location>
    <ligand>
        <name>4-imidazolone-5-propanoate</name>
        <dbReference type="ChEBI" id="CHEBI:77893"/>
    </ligand>
</feature>
<feature type="binding site" evidence="7">
    <location>
        <position position="148"/>
    </location>
    <ligand>
        <name>4-imidazolone-5-propanoate</name>
        <dbReference type="ChEBI" id="CHEBI:77893"/>
    </ligand>
</feature>
<feature type="binding site" evidence="7">
    <location>
        <position position="246"/>
    </location>
    <ligand>
        <name>Fe(3+)</name>
        <dbReference type="ChEBI" id="CHEBI:29034"/>
    </ligand>
</feature>
<feature type="binding site" evidence="7">
    <location>
        <position position="76"/>
    </location>
    <ligand>
        <name>Zn(2+)</name>
        <dbReference type="ChEBI" id="CHEBI:29105"/>
    </ligand>
</feature>
<evidence type="ECO:0000256" key="4">
    <source>
        <dbReference type="ARBA" id="ARBA00022808"/>
    </source>
</evidence>
<comment type="similarity">
    <text evidence="7">Belongs to the metallo-dependent hydrolases superfamily. HutI family.</text>
</comment>
<comment type="catalytic activity">
    <reaction evidence="7">
        <text>4-imidazolone-5-propanoate + H2O = N-formimidoyl-L-glutamate</text>
        <dbReference type="Rhea" id="RHEA:23660"/>
        <dbReference type="ChEBI" id="CHEBI:15377"/>
        <dbReference type="ChEBI" id="CHEBI:58928"/>
        <dbReference type="ChEBI" id="CHEBI:77893"/>
        <dbReference type="EC" id="3.5.2.7"/>
    </reaction>
</comment>
<feature type="binding site" evidence="7">
    <location>
        <position position="78"/>
    </location>
    <ligand>
        <name>Zn(2+)</name>
        <dbReference type="ChEBI" id="CHEBI:29105"/>
    </ligand>
</feature>
<feature type="binding site" evidence="7">
    <location>
        <position position="325"/>
    </location>
    <ligand>
        <name>N-formimidoyl-L-glutamate</name>
        <dbReference type="ChEBI" id="CHEBI:58928"/>
    </ligand>
</feature>
<evidence type="ECO:0000256" key="5">
    <source>
        <dbReference type="ARBA" id="ARBA00022833"/>
    </source>
</evidence>
<gene>
    <name evidence="7" type="primary">hutI</name>
    <name evidence="9" type="ORF">B9W14_01360</name>
</gene>
<feature type="binding site" evidence="7">
    <location>
        <position position="85"/>
    </location>
    <ligand>
        <name>4-imidazolone-5-propanoate</name>
        <dbReference type="ChEBI" id="CHEBI:77893"/>
    </ligand>
</feature>
<keyword evidence="2 7" id="KW-0479">Metal-binding</keyword>
<dbReference type="EC" id="3.5.2.7" evidence="1 7"/>
<dbReference type="InterPro" id="IPR005920">
    <property type="entry name" value="HutI"/>
</dbReference>
<feature type="binding site" evidence="7">
    <location>
        <position position="181"/>
    </location>
    <ligand>
        <name>4-imidazolone-5-propanoate</name>
        <dbReference type="ChEBI" id="CHEBI:77893"/>
    </ligand>
</feature>
<dbReference type="Pfam" id="PF01979">
    <property type="entry name" value="Amidohydro_1"/>
    <property type="match status" value="1"/>
</dbReference>
<dbReference type="NCBIfam" id="TIGR01224">
    <property type="entry name" value="hutI"/>
    <property type="match status" value="1"/>
</dbReference>
<keyword evidence="3 7" id="KW-0378">Hydrolase</keyword>
<comment type="subcellular location">
    <subcellularLocation>
        <location evidence="7">Cytoplasm</location>
    </subcellularLocation>
</comment>
<feature type="binding site" evidence="7">
    <location>
        <position position="323"/>
    </location>
    <ligand>
        <name>N-formimidoyl-L-glutamate</name>
        <dbReference type="ChEBI" id="CHEBI:58928"/>
    </ligand>
</feature>
<dbReference type="HAMAP" id="MF_00372">
    <property type="entry name" value="HutI"/>
    <property type="match status" value="1"/>
</dbReference>
<evidence type="ECO:0000313" key="9">
    <source>
        <dbReference type="EMBL" id="AWI03197.1"/>
    </source>
</evidence>
<keyword evidence="10" id="KW-1185">Reference proteome</keyword>
<feature type="binding site" evidence="7">
    <location>
        <position position="76"/>
    </location>
    <ligand>
        <name>Fe(3+)</name>
        <dbReference type="ChEBI" id="CHEBI:29034"/>
    </ligand>
</feature>
<dbReference type="GO" id="GO:0019556">
    <property type="term" value="P:L-histidine catabolic process to glutamate and formamide"/>
    <property type="evidence" value="ECO:0007669"/>
    <property type="project" value="UniProtKB-UniRule"/>
</dbReference>
<dbReference type="RefSeq" id="WP_032078502.1">
    <property type="nucleotide sequence ID" value="NZ_CP020953.1"/>
</dbReference>
<comment type="function">
    <text evidence="7">Catalyzes the hydrolytic cleavage of the carbon-nitrogen bond in imidazolone-5-propanoate to yield N-formimidoyl-L-glutamate. It is the third step in the universal histidine degradation pathway.</text>
</comment>
<dbReference type="SUPFAM" id="SSF51338">
    <property type="entry name" value="Composite domain of metallo-dependent hydrolases"/>
    <property type="match status" value="1"/>
</dbReference>
<dbReference type="GO" id="GO:0019557">
    <property type="term" value="P:L-histidine catabolic process to glutamate and formate"/>
    <property type="evidence" value="ECO:0007669"/>
    <property type="project" value="UniProtKB-UniPathway"/>
</dbReference>
<reference evidence="10" key="1">
    <citation type="submission" date="2017-04" db="EMBL/GenBank/DDBJ databases">
        <authorList>
            <person name="Song Y."/>
            <person name="Cho B.-K."/>
        </authorList>
    </citation>
    <scope>NUCLEOTIDE SEQUENCE [LARGE SCALE GENOMIC DNA]</scope>
    <source>
        <strain evidence="10">SL1</strain>
    </source>
</reference>
<feature type="binding site" evidence="7">
    <location>
        <position position="326"/>
    </location>
    <ligand>
        <name>4-imidazolone-5-propanoate</name>
        <dbReference type="ChEBI" id="CHEBI:77893"/>
    </ligand>
</feature>
<name>A0A2U8DKH4_9CLOT</name>
<dbReference type="AlphaFoldDB" id="A0A2U8DKH4"/>
<dbReference type="Proteomes" id="UP000244910">
    <property type="component" value="Chromosome"/>
</dbReference>
<dbReference type="CDD" id="cd01296">
    <property type="entry name" value="Imidazolone-5PH"/>
    <property type="match status" value="1"/>
</dbReference>
<dbReference type="InterPro" id="IPR011059">
    <property type="entry name" value="Metal-dep_hydrolase_composite"/>
</dbReference>
<comment type="cofactor">
    <cofactor evidence="7">
        <name>Zn(2+)</name>
        <dbReference type="ChEBI" id="CHEBI:29105"/>
    </cofactor>
    <cofactor evidence="7">
        <name>Fe(3+)</name>
        <dbReference type="ChEBI" id="CHEBI:29034"/>
    </cofactor>
    <text evidence="7">Binds 1 zinc or iron ion per subunit.</text>
</comment>
<comment type="pathway">
    <text evidence="7">Amino-acid degradation; L-histidine degradation into L-glutamate; N-formimidoyl-L-glutamate from L-histidine: step 3/3.</text>
</comment>
<dbReference type="EMBL" id="CP020953">
    <property type="protein sequence ID" value="AWI03197.1"/>
    <property type="molecule type" value="Genomic_DNA"/>
</dbReference>
<keyword evidence="4 7" id="KW-0369">Histidine metabolism</keyword>
<evidence type="ECO:0000313" key="10">
    <source>
        <dbReference type="Proteomes" id="UP000244910"/>
    </source>
</evidence>
<dbReference type="OrthoDB" id="9776455at2"/>
<feature type="binding site" evidence="7">
    <location>
        <position position="321"/>
    </location>
    <ligand>
        <name>Zn(2+)</name>
        <dbReference type="ChEBI" id="CHEBI:29105"/>
    </ligand>
</feature>
<evidence type="ECO:0000256" key="3">
    <source>
        <dbReference type="ARBA" id="ARBA00022801"/>
    </source>
</evidence>
<dbReference type="FunFam" id="3.20.20.140:FF:000007">
    <property type="entry name" value="Imidazolonepropionase"/>
    <property type="match status" value="1"/>
</dbReference>
<dbReference type="GO" id="GO:0005506">
    <property type="term" value="F:iron ion binding"/>
    <property type="evidence" value="ECO:0007669"/>
    <property type="project" value="UniProtKB-UniRule"/>
</dbReference>
<keyword evidence="7" id="KW-0963">Cytoplasm</keyword>
<dbReference type="SUPFAM" id="SSF51556">
    <property type="entry name" value="Metallo-dependent hydrolases"/>
    <property type="match status" value="1"/>
</dbReference>
<feature type="binding site" evidence="7">
    <location>
        <position position="148"/>
    </location>
    <ligand>
        <name>N-formimidoyl-L-glutamate</name>
        <dbReference type="ChEBI" id="CHEBI:58928"/>
    </ligand>
</feature>
<evidence type="ECO:0000256" key="1">
    <source>
        <dbReference type="ARBA" id="ARBA00012864"/>
    </source>
</evidence>
<dbReference type="UniPathway" id="UPA00379">
    <property type="reaction ID" value="UER00551"/>
</dbReference>
<keyword evidence="5 7" id="KW-0862">Zinc</keyword>
<feature type="binding site" evidence="7">
    <location>
        <position position="78"/>
    </location>
    <ligand>
        <name>Fe(3+)</name>
        <dbReference type="ChEBI" id="CHEBI:29034"/>
    </ligand>
</feature>
<dbReference type="PANTHER" id="PTHR42752:SF1">
    <property type="entry name" value="IMIDAZOLONEPROPIONASE-RELATED"/>
    <property type="match status" value="1"/>
</dbReference>